<comment type="caution">
    <text evidence="1">The sequence shown here is derived from an EMBL/GenBank/DDBJ whole genome shotgun (WGS) entry which is preliminary data.</text>
</comment>
<gene>
    <name evidence="1" type="ORF">AWC38_SpisGene23539</name>
</gene>
<sequence length="456" mass="51116">MYTKTDGDELKSVKLLTMLTYKAAQVNSLEFVDVIFSTSVGKVVFNQYRNNLTLPEDVARANGRSILGNYLENVNKRAVFGQVRLFKTCRLVWCLETAEVEISNDTFVKSLSINQDDSGKYTVEEDGSPHTTYESLMMVNEARRPHGGAILKEPQGDCQCVGMLEFTHDEAKTLSPVVFSDLRRRDGIGKQTVEEDGSPHTPYESLMINLARRPLGGAIVKNPKAIVNVLECLISQTMKQRPYRLFSSLIYNVEVNEIGAVFGCGVYPQVVFNFSMSGLKVLEVLEGRDSIECWRLELLGRKFITSNITLFRIKLYSLKTFSVLLIACKGFWEVHLHACIQDSEDTLMREEEVVKADLKVADELTTDAISKLHDALSATAVNIQIVNVATMMLDTAKTKRDQAMQSLEKIGKKRNLLTDKQHKLLDKAMSSTANAAKKKRAKLRLITQSAKRGKTV</sequence>
<evidence type="ECO:0000313" key="2">
    <source>
        <dbReference type="Proteomes" id="UP000225706"/>
    </source>
</evidence>
<evidence type="ECO:0000313" key="1">
    <source>
        <dbReference type="EMBL" id="PFX12498.1"/>
    </source>
</evidence>
<reference evidence="2" key="1">
    <citation type="journal article" date="2017" name="bioRxiv">
        <title>Comparative analysis of the genomes of Stylophora pistillata and Acropora digitifera provides evidence for extensive differences between species of corals.</title>
        <authorList>
            <person name="Voolstra C.R."/>
            <person name="Li Y."/>
            <person name="Liew Y.J."/>
            <person name="Baumgarten S."/>
            <person name="Zoccola D."/>
            <person name="Flot J.-F."/>
            <person name="Tambutte S."/>
            <person name="Allemand D."/>
            <person name="Aranda M."/>
        </authorList>
    </citation>
    <scope>NUCLEOTIDE SEQUENCE [LARGE SCALE GENOMIC DNA]</scope>
</reference>
<dbReference type="EMBL" id="LSMT01001335">
    <property type="protein sequence ID" value="PFX12498.1"/>
    <property type="molecule type" value="Genomic_DNA"/>
</dbReference>
<organism evidence="1 2">
    <name type="scientific">Stylophora pistillata</name>
    <name type="common">Smooth cauliflower coral</name>
    <dbReference type="NCBI Taxonomy" id="50429"/>
    <lineage>
        <taxon>Eukaryota</taxon>
        <taxon>Metazoa</taxon>
        <taxon>Cnidaria</taxon>
        <taxon>Anthozoa</taxon>
        <taxon>Hexacorallia</taxon>
        <taxon>Scleractinia</taxon>
        <taxon>Astrocoeniina</taxon>
        <taxon>Pocilloporidae</taxon>
        <taxon>Stylophora</taxon>
    </lineage>
</organism>
<proteinExistence type="predicted"/>
<dbReference type="OrthoDB" id="6044770at2759"/>
<protein>
    <submittedName>
        <fullName evidence="1">Uncharacterized protein</fullName>
    </submittedName>
</protein>
<name>A0A2B4R801_STYPI</name>
<accession>A0A2B4R801</accession>
<keyword evidence="2" id="KW-1185">Reference proteome</keyword>
<dbReference type="AlphaFoldDB" id="A0A2B4R801"/>
<dbReference type="Proteomes" id="UP000225706">
    <property type="component" value="Unassembled WGS sequence"/>
</dbReference>